<dbReference type="InterPro" id="IPR020084">
    <property type="entry name" value="NUDIX_hydrolase_CS"/>
</dbReference>
<dbReference type="Gene3D" id="3.90.79.10">
    <property type="entry name" value="Nucleoside Triphosphate Pyrophosphohydrolase"/>
    <property type="match status" value="1"/>
</dbReference>
<dbReference type="PANTHER" id="PTHR47707">
    <property type="entry name" value="8-OXO-DGTP DIPHOSPHATASE"/>
    <property type="match status" value="1"/>
</dbReference>
<keyword evidence="8" id="KW-0460">Magnesium</keyword>
<dbReference type="PROSITE" id="PS51462">
    <property type="entry name" value="NUDIX"/>
    <property type="match status" value="1"/>
</dbReference>
<keyword evidence="7 12" id="KW-0378">Hydrolase</keyword>
<sequence>MKRADKGAQLPRIEVVAAVFYRDGKVLACRRAPGKSAAGKWEFPGGKIDDGETPERALIREIQEELGISVSVGSLVDRTVTTVGDLDIDLACYLVTSALAPARSSDHDELRWLPVPSLSSIDWATPDLPAVAVLTSPAFAPVSEQP</sequence>
<evidence type="ECO:0000256" key="2">
    <source>
        <dbReference type="ARBA" id="ARBA00005582"/>
    </source>
</evidence>
<feature type="domain" description="Nudix hydrolase" evidence="13">
    <location>
        <begin position="11"/>
        <end position="135"/>
    </location>
</feature>
<evidence type="ECO:0000256" key="7">
    <source>
        <dbReference type="ARBA" id="ARBA00022801"/>
    </source>
</evidence>
<dbReference type="GO" id="GO:0016787">
    <property type="term" value="F:hydrolase activity"/>
    <property type="evidence" value="ECO:0007669"/>
    <property type="project" value="UniProtKB-KW"/>
</dbReference>
<evidence type="ECO:0000256" key="12">
    <source>
        <dbReference type="RuleBase" id="RU003476"/>
    </source>
</evidence>
<comment type="catalytic activity">
    <reaction evidence="10">
        <text>8-oxo-dGTP + H2O = 8-oxo-dGMP + diphosphate + H(+)</text>
        <dbReference type="Rhea" id="RHEA:31575"/>
        <dbReference type="ChEBI" id="CHEBI:15377"/>
        <dbReference type="ChEBI" id="CHEBI:15378"/>
        <dbReference type="ChEBI" id="CHEBI:33019"/>
        <dbReference type="ChEBI" id="CHEBI:63224"/>
        <dbReference type="ChEBI" id="CHEBI:77896"/>
        <dbReference type="EC" id="3.6.1.55"/>
    </reaction>
</comment>
<organism evidence="14 15">
    <name type="scientific">Dietzia aerolata</name>
    <dbReference type="NCBI Taxonomy" id="595984"/>
    <lineage>
        <taxon>Bacteria</taxon>
        <taxon>Bacillati</taxon>
        <taxon>Actinomycetota</taxon>
        <taxon>Actinomycetes</taxon>
        <taxon>Mycobacteriales</taxon>
        <taxon>Dietziaceae</taxon>
        <taxon>Dietzia</taxon>
    </lineage>
</organism>
<proteinExistence type="inferred from homology"/>
<dbReference type="Pfam" id="PF00293">
    <property type="entry name" value="NUDIX"/>
    <property type="match status" value="1"/>
</dbReference>
<evidence type="ECO:0000256" key="10">
    <source>
        <dbReference type="ARBA" id="ARBA00035861"/>
    </source>
</evidence>
<protein>
    <recommendedName>
        <fullName evidence="11">8-oxo-dGTP diphosphatase</fullName>
        <ecNumber evidence="11">3.6.1.55</ecNumber>
    </recommendedName>
</protein>
<evidence type="ECO:0000313" key="14">
    <source>
        <dbReference type="EMBL" id="MFB9260980.1"/>
    </source>
</evidence>
<dbReference type="PROSITE" id="PS00893">
    <property type="entry name" value="NUDIX_BOX"/>
    <property type="match status" value="1"/>
</dbReference>
<dbReference type="InterPro" id="IPR015797">
    <property type="entry name" value="NUDIX_hydrolase-like_dom_sf"/>
</dbReference>
<evidence type="ECO:0000256" key="4">
    <source>
        <dbReference type="ARBA" id="ARBA00022705"/>
    </source>
</evidence>
<keyword evidence="9" id="KW-0234">DNA repair</keyword>
<comment type="similarity">
    <text evidence="2 12">Belongs to the Nudix hydrolase family.</text>
</comment>
<keyword evidence="6" id="KW-0227">DNA damage</keyword>
<evidence type="ECO:0000259" key="13">
    <source>
        <dbReference type="PROSITE" id="PS51462"/>
    </source>
</evidence>
<dbReference type="SUPFAM" id="SSF55811">
    <property type="entry name" value="Nudix"/>
    <property type="match status" value="1"/>
</dbReference>
<evidence type="ECO:0000256" key="3">
    <source>
        <dbReference type="ARBA" id="ARBA00022457"/>
    </source>
</evidence>
<keyword evidence="15" id="KW-1185">Reference proteome</keyword>
<evidence type="ECO:0000313" key="15">
    <source>
        <dbReference type="Proteomes" id="UP001589700"/>
    </source>
</evidence>
<reference evidence="14 15" key="1">
    <citation type="submission" date="2024-09" db="EMBL/GenBank/DDBJ databases">
        <authorList>
            <person name="Sun Q."/>
            <person name="Mori K."/>
        </authorList>
    </citation>
    <scope>NUCLEOTIDE SEQUENCE [LARGE SCALE GENOMIC DNA]</scope>
    <source>
        <strain evidence="14 15">CCM 7659</strain>
    </source>
</reference>
<comment type="cofactor">
    <cofactor evidence="1">
        <name>Mg(2+)</name>
        <dbReference type="ChEBI" id="CHEBI:18420"/>
    </cofactor>
</comment>
<keyword evidence="3" id="KW-0515">Mutator protein</keyword>
<dbReference type="InterPro" id="IPR020476">
    <property type="entry name" value="Nudix_hydrolase"/>
</dbReference>
<dbReference type="EC" id="3.6.1.55" evidence="11"/>
<evidence type="ECO:0000256" key="1">
    <source>
        <dbReference type="ARBA" id="ARBA00001946"/>
    </source>
</evidence>
<evidence type="ECO:0000256" key="5">
    <source>
        <dbReference type="ARBA" id="ARBA00022723"/>
    </source>
</evidence>
<dbReference type="InterPro" id="IPR047127">
    <property type="entry name" value="MutT-like"/>
</dbReference>
<accession>A0ABV5JVS0</accession>
<dbReference type="CDD" id="cd03425">
    <property type="entry name" value="NUDIX_MutT_NudA_like"/>
    <property type="match status" value="1"/>
</dbReference>
<name>A0ABV5JVS0_9ACTN</name>
<keyword evidence="4" id="KW-0235">DNA replication</keyword>
<dbReference type="PRINTS" id="PR00502">
    <property type="entry name" value="NUDIXFAMILY"/>
</dbReference>
<dbReference type="EMBL" id="JBHMDY010000008">
    <property type="protein sequence ID" value="MFB9260980.1"/>
    <property type="molecule type" value="Genomic_DNA"/>
</dbReference>
<evidence type="ECO:0000256" key="8">
    <source>
        <dbReference type="ARBA" id="ARBA00022842"/>
    </source>
</evidence>
<dbReference type="PANTHER" id="PTHR47707:SF1">
    <property type="entry name" value="NUDIX HYDROLASE FAMILY PROTEIN"/>
    <property type="match status" value="1"/>
</dbReference>
<dbReference type="InterPro" id="IPR000086">
    <property type="entry name" value="NUDIX_hydrolase_dom"/>
</dbReference>
<evidence type="ECO:0000256" key="6">
    <source>
        <dbReference type="ARBA" id="ARBA00022763"/>
    </source>
</evidence>
<evidence type="ECO:0000256" key="11">
    <source>
        <dbReference type="ARBA" id="ARBA00038905"/>
    </source>
</evidence>
<evidence type="ECO:0000256" key="9">
    <source>
        <dbReference type="ARBA" id="ARBA00023204"/>
    </source>
</evidence>
<dbReference type="RefSeq" id="WP_338403475.1">
    <property type="nucleotide sequence ID" value="NZ_JAALDM010000024.1"/>
</dbReference>
<dbReference type="Proteomes" id="UP001589700">
    <property type="component" value="Unassembled WGS sequence"/>
</dbReference>
<comment type="caution">
    <text evidence="14">The sequence shown here is derived from an EMBL/GenBank/DDBJ whole genome shotgun (WGS) entry which is preliminary data.</text>
</comment>
<keyword evidence="5" id="KW-0479">Metal-binding</keyword>
<gene>
    <name evidence="14" type="ORF">ACFFVD_14345</name>
</gene>